<name>A0A9Q3PV28_9BASI</name>
<dbReference type="Proteomes" id="UP000765509">
    <property type="component" value="Unassembled WGS sequence"/>
</dbReference>
<organism evidence="1 2">
    <name type="scientific">Austropuccinia psidii MF-1</name>
    <dbReference type="NCBI Taxonomy" id="1389203"/>
    <lineage>
        <taxon>Eukaryota</taxon>
        <taxon>Fungi</taxon>
        <taxon>Dikarya</taxon>
        <taxon>Basidiomycota</taxon>
        <taxon>Pucciniomycotina</taxon>
        <taxon>Pucciniomycetes</taxon>
        <taxon>Pucciniales</taxon>
        <taxon>Sphaerophragmiaceae</taxon>
        <taxon>Austropuccinia</taxon>
    </lineage>
</organism>
<keyword evidence="2" id="KW-1185">Reference proteome</keyword>
<sequence>MGVCGTSSLTSFYGQLVMSSFPLPIGTYWCFMAFGPHHLSLAFYDPRPYPALIGLFGQLSTSPIPRPIPLFWAWGVHLDFQGPLAPLATISFLRPTPLITGLLGHLDPLWPLWGQVGPNLISPTKGQKHPRTQIGQEPLIGHFQPLAFWKLPEATKSISARFPLHSGERHFFTNVLCTMDSGMVHIWYDIPLCTNFDQKSNGDDFRNKLGHFKPSPQIHHPFQRKYFQSFNLAINGTTRRPFEDPNHLALQELGCTFFQDPSKGNLKRLSSIQSAVKASSTSVSLGQLNWSIQVAFKQAVWPWPFWANSYSTVGTRSHSSIFKMDRSVLTQHSQYSQGSTLQDQPFNL</sequence>
<dbReference type="AlphaFoldDB" id="A0A9Q3PV28"/>
<gene>
    <name evidence="1" type="ORF">O181_114894</name>
</gene>
<accession>A0A9Q3PV28</accession>
<proteinExistence type="predicted"/>
<protein>
    <submittedName>
        <fullName evidence="1">Uncharacterized protein</fullName>
    </submittedName>
</protein>
<evidence type="ECO:0000313" key="2">
    <source>
        <dbReference type="Proteomes" id="UP000765509"/>
    </source>
</evidence>
<comment type="caution">
    <text evidence="1">The sequence shown here is derived from an EMBL/GenBank/DDBJ whole genome shotgun (WGS) entry which is preliminary data.</text>
</comment>
<evidence type="ECO:0000313" key="1">
    <source>
        <dbReference type="EMBL" id="MBW0575179.1"/>
    </source>
</evidence>
<reference evidence="1" key="1">
    <citation type="submission" date="2021-03" db="EMBL/GenBank/DDBJ databases">
        <title>Draft genome sequence of rust myrtle Austropuccinia psidii MF-1, a brazilian biotype.</title>
        <authorList>
            <person name="Quecine M.C."/>
            <person name="Pachon D.M.R."/>
            <person name="Bonatelli M.L."/>
            <person name="Correr F.H."/>
            <person name="Franceschini L.M."/>
            <person name="Leite T.F."/>
            <person name="Margarido G.R.A."/>
            <person name="Almeida C.A."/>
            <person name="Ferrarezi J.A."/>
            <person name="Labate C.A."/>
        </authorList>
    </citation>
    <scope>NUCLEOTIDE SEQUENCE</scope>
    <source>
        <strain evidence="1">MF-1</strain>
    </source>
</reference>
<dbReference type="EMBL" id="AVOT02095760">
    <property type="protein sequence ID" value="MBW0575179.1"/>
    <property type="molecule type" value="Genomic_DNA"/>
</dbReference>